<dbReference type="OrthoDB" id="6198066at2"/>
<gene>
    <name evidence="1" type="ordered locus">Bacsa_2457</name>
</gene>
<proteinExistence type="predicted"/>
<evidence type="ECO:0000313" key="2">
    <source>
        <dbReference type="Proteomes" id="UP000007486"/>
    </source>
</evidence>
<dbReference type="KEGG" id="bsa:Bacsa_2457"/>
<dbReference type="Proteomes" id="UP000007486">
    <property type="component" value="Chromosome"/>
</dbReference>
<evidence type="ECO:0000313" key="1">
    <source>
        <dbReference type="EMBL" id="ADY36997.1"/>
    </source>
</evidence>
<dbReference type="eggNOG" id="ENOG5030WPI">
    <property type="taxonomic scope" value="Bacteria"/>
</dbReference>
<dbReference type="InterPro" id="IPR045944">
    <property type="entry name" value="DUF6364"/>
</dbReference>
<organism evidence="1 2">
    <name type="scientific">Phocaeicola salanitronis (strain DSM 18170 / JCM 13657 / CCUG 60908 / BL78)</name>
    <name type="common">Bacteroides salanitronis</name>
    <dbReference type="NCBI Taxonomy" id="667015"/>
    <lineage>
        <taxon>Bacteria</taxon>
        <taxon>Pseudomonadati</taxon>
        <taxon>Bacteroidota</taxon>
        <taxon>Bacteroidia</taxon>
        <taxon>Bacteroidales</taxon>
        <taxon>Bacteroidaceae</taxon>
        <taxon>Phocaeicola</taxon>
    </lineage>
</organism>
<dbReference type="AlphaFoldDB" id="F0R834"/>
<dbReference type="RefSeq" id="WP_013618420.1">
    <property type="nucleotide sequence ID" value="NC_015164.1"/>
</dbReference>
<keyword evidence="2" id="KW-1185">Reference proteome</keyword>
<protein>
    <submittedName>
        <fullName evidence="1">Uncharacterized protein</fullName>
    </submittedName>
</protein>
<dbReference type="HOGENOM" id="CLU_168243_3_1_10"/>
<reference evidence="1 2" key="1">
    <citation type="journal article" date="2011" name="Stand. Genomic Sci.">
        <title>Complete genome sequence of Bacteroides salanitronis type strain (BL78).</title>
        <authorList>
            <person name="Gronow S."/>
            <person name="Held B."/>
            <person name="Lucas S."/>
            <person name="Lapidus A."/>
            <person name="Del Rio T.G."/>
            <person name="Nolan M."/>
            <person name="Tice H."/>
            <person name="Deshpande S."/>
            <person name="Cheng J.F."/>
            <person name="Pitluck S."/>
            <person name="Liolios K."/>
            <person name="Pagani I."/>
            <person name="Ivanova N."/>
            <person name="Mavromatis K."/>
            <person name="Pati A."/>
            <person name="Tapia R."/>
            <person name="Han C."/>
            <person name="Goodwin L."/>
            <person name="Chen A."/>
            <person name="Palaniappan K."/>
            <person name="Land M."/>
            <person name="Hauser L."/>
            <person name="Chang Y.J."/>
            <person name="Jeffries C.D."/>
            <person name="Brambilla E.M."/>
            <person name="Rohde M."/>
            <person name="Goker M."/>
            <person name="Detter J.C."/>
            <person name="Woyke T."/>
            <person name="Bristow J."/>
            <person name="Markowitz V."/>
            <person name="Hugenholtz P."/>
            <person name="Kyrpides N.C."/>
            <person name="Klenk H.P."/>
            <person name="Eisen J.A."/>
        </authorList>
    </citation>
    <scope>NUCLEOTIDE SEQUENCE [LARGE SCALE GENOMIC DNA]</scope>
    <source>
        <strain evidence="1 2">DSM 18170</strain>
    </source>
</reference>
<dbReference type="Pfam" id="PF19891">
    <property type="entry name" value="DUF6364"/>
    <property type="match status" value="1"/>
</dbReference>
<accession>F0R834</accession>
<sequence length="81" mass="9773">MDTIQINPALWHEAEQLAKRHHTDLTHMVESFIRHYIEQMNKKEPKEQVTPFVESLGIDLQLPADFDEKEAYRKHLEEKYR</sequence>
<name>F0R834_PHOSB</name>
<dbReference type="EMBL" id="CP002530">
    <property type="protein sequence ID" value="ADY36997.1"/>
    <property type="molecule type" value="Genomic_DNA"/>
</dbReference>